<dbReference type="GO" id="GO:0004386">
    <property type="term" value="F:helicase activity"/>
    <property type="evidence" value="ECO:0007669"/>
    <property type="project" value="UniProtKB-KW"/>
</dbReference>
<evidence type="ECO:0000259" key="1">
    <source>
        <dbReference type="PROSITE" id="PS51192"/>
    </source>
</evidence>
<dbReference type="PANTHER" id="PTHR47396">
    <property type="entry name" value="TYPE I RESTRICTION ENZYME ECOKI R PROTEIN"/>
    <property type="match status" value="1"/>
</dbReference>
<dbReference type="InterPro" id="IPR027417">
    <property type="entry name" value="P-loop_NTPase"/>
</dbReference>
<dbReference type="NCBIfam" id="NF047352">
    <property type="entry name" value="P_loop_sacsin"/>
    <property type="match status" value="1"/>
</dbReference>
<accession>A0ABX6SSI5</accession>
<reference evidence="3 4" key="1">
    <citation type="submission" date="2020-08" db="EMBL/GenBank/DDBJ databases">
        <title>Novel species in genus Aeromicrobium.</title>
        <authorList>
            <person name="Zhang G."/>
        </authorList>
    </citation>
    <scope>NUCLEOTIDE SEQUENCE [LARGE SCALE GENOMIC DNA]</scope>
    <source>
        <strain evidence="4">zg-629</strain>
    </source>
</reference>
<dbReference type="InterPro" id="IPR036890">
    <property type="entry name" value="HATPase_C_sf"/>
</dbReference>
<dbReference type="SUPFAM" id="SSF52540">
    <property type="entry name" value="P-loop containing nucleoside triphosphate hydrolases"/>
    <property type="match status" value="1"/>
</dbReference>
<dbReference type="Pfam" id="PF00271">
    <property type="entry name" value="Helicase_C"/>
    <property type="match status" value="1"/>
</dbReference>
<dbReference type="PROSITE" id="PS51192">
    <property type="entry name" value="HELICASE_ATP_BIND_1"/>
    <property type="match status" value="1"/>
</dbReference>
<keyword evidence="3" id="KW-0067">ATP-binding</keyword>
<gene>
    <name evidence="3" type="ORF">H9L21_11270</name>
</gene>
<name>A0ABX6SSI5_9ACTN</name>
<dbReference type="SUPFAM" id="SSF55874">
    <property type="entry name" value="ATPase domain of HSP90 chaperone/DNA topoisomerase II/histidine kinase"/>
    <property type="match status" value="1"/>
</dbReference>
<organism evidence="3 4">
    <name type="scientific">Aeromicrobium senzhongii</name>
    <dbReference type="NCBI Taxonomy" id="2663859"/>
    <lineage>
        <taxon>Bacteria</taxon>
        <taxon>Bacillati</taxon>
        <taxon>Actinomycetota</taxon>
        <taxon>Actinomycetes</taxon>
        <taxon>Propionibacteriales</taxon>
        <taxon>Nocardioidaceae</taxon>
        <taxon>Aeromicrobium</taxon>
    </lineage>
</organism>
<evidence type="ECO:0000259" key="2">
    <source>
        <dbReference type="PROSITE" id="PS51194"/>
    </source>
</evidence>
<dbReference type="EMBL" id="CP060587">
    <property type="protein sequence ID" value="QNL93685.1"/>
    <property type="molecule type" value="Genomic_DNA"/>
</dbReference>
<dbReference type="InterPro" id="IPR006935">
    <property type="entry name" value="Helicase/UvrB_N"/>
</dbReference>
<dbReference type="InterPro" id="IPR050742">
    <property type="entry name" value="Helicase_Restrict-Modif_Enz"/>
</dbReference>
<keyword evidence="3" id="KW-0347">Helicase</keyword>
<dbReference type="Pfam" id="PF04851">
    <property type="entry name" value="ResIII"/>
    <property type="match status" value="1"/>
</dbReference>
<proteinExistence type="predicted"/>
<keyword evidence="3" id="KW-0547">Nucleotide-binding</keyword>
<sequence length="1559" mass="173185">MGEWAGVEGPVAREVVEQVSRCLATYREDRLRVEQDAAIESNIAQGGYGRKQLYELIQNGADAMLGQPGAIEIVLTRDTLYVANEGRPMTVEGVHALMASHLSRKRGDEIGRFGLGFKSVVAISDSPALYSRSGSFGFDRAMAEKEIETVVPGAPSYPMMRLARVLDADADARKDAVLAELMRWATTVVKVPLKEGRGALAEDLRSFPASFLLFSPHARRVSLSDRVDVLDRVLTVSQEADGVLTLSDTAAEDKDKSVRWRVARREHRPSRAALEDAGDLAHRETISVAWAVPLGGRDHVGRFWAFFPTEERTTLSGIVNAPWKLTDDRRHLLPGAFNEEILTEVLPEVVASEWPHLQRSSDPSWALDLLPARGREERSWADGVLNRPVFDRLREVPSLPDMSGVLRVPSALRIHPSVATRTETDGLTETELATWAMLDPAPSGWVHHSVDNNRERRAKAQRLLTDISSSDSTRIAGVTEWVEALLEPPTLAGSAVAIELVRVLSRKNEFKQQARAAKVVMLEDGMLAPARPGRIFVRSSGDEEGFNFLHPELAALPAAVEALDELGIKLLDRAGELRNAVSGQLPTKIEWRRVWAMSRDCSDETVFSIFREELPQPLELSVRVRNRAGAFVPLAAVFEPGGVIDHVSRGDESFTLDIEYHRDDLEKLKSLGLVSQPTLRSDTPEELWMRTYKDKFKESYIASLTGPKPDPEKLIVEGPPVPWPLDTLRGLSERSRVAMTNVALGLASGQPWKVRHQTAAQYPPKTYMDPTYWWIRQHGRLETRVGAFQPRSCVLADDGDQVPRDVFPVVDLDPSTAGALGVLPDLDSMTFTDWHHLFDVARGWEATRRNLLYAWGAWKTEPPEKLVATVGDRDREVPIDEVAVVGRKEDLRSLQEQRSPVILVEDPDDLAQLIDAWGLEDGKLLLEQELVFEASGEPQVLIDAFPKLRLWDVPASIKLLICESIELVTVTNHGTRTRPVRSYLNEDTLLTTCTEHRDILRSVSEQLQLGMTAEEIQSVLDQIRSQKLEATIARVRSADTVEKKLALLIGEEQLVRQIPAAAVEAVRADLGREPTGEEIARLVLAVHGVRCLPAYKSDLDEKGLEPPTQWVGGSATRRWVADLGFPPEYAGFVEDAKPAMFAVDGPADLDPLHDYQEHVTERIRSMLRGESTDARGLVSLPTGAGKTRVAVQALVEEIAEGRLDGPIVWIAQTNELCDQAVETWSFIWRAKGSARPLHIGRLWGTNEVEEMGTGIGIQLVVATPQKLLSVKRRSEYEWLTDNTVVVVDEAHTSVAPMYTEVLRWLGLGRSRKNRRAMIGLTATPFRNTNVAETRQLAARYDHNRLDAGAFEGDPYEHLQRMDVLAQVEQEILPGVEIELSASELADAEKFKDIPKSALVKLGTNVQRNETILRSVTSLPDDWTVLLFATSVDNARVLASLLTFRGIPAVAISSDTDMAARRHYIDEFRAGRIRVITNYNVLAQGFDAPAVRAVYVTRPTYSANLYQQMIGRGLRGPLNGGSSKVKIVNVQDNVEQYGADLAFTEFEYLWRKDGNGAGRP</sequence>
<evidence type="ECO:0000313" key="4">
    <source>
        <dbReference type="Proteomes" id="UP000515871"/>
    </source>
</evidence>
<dbReference type="SMART" id="SM00490">
    <property type="entry name" value="HELICc"/>
    <property type="match status" value="1"/>
</dbReference>
<protein>
    <submittedName>
        <fullName evidence="3">DEAD/DEAH box helicase family protein</fullName>
    </submittedName>
</protein>
<dbReference type="SMART" id="SM00487">
    <property type="entry name" value="DEXDc"/>
    <property type="match status" value="1"/>
</dbReference>
<keyword evidence="4" id="KW-1185">Reference proteome</keyword>
<dbReference type="InterPro" id="IPR001650">
    <property type="entry name" value="Helicase_C-like"/>
</dbReference>
<keyword evidence="3" id="KW-0378">Hydrolase</keyword>
<dbReference type="RefSeq" id="WP_154596812.1">
    <property type="nucleotide sequence ID" value="NZ_CP060587.1"/>
</dbReference>
<evidence type="ECO:0000313" key="3">
    <source>
        <dbReference type="EMBL" id="QNL93685.1"/>
    </source>
</evidence>
<dbReference type="InterPro" id="IPR014001">
    <property type="entry name" value="Helicase_ATP-bd"/>
</dbReference>
<dbReference type="PROSITE" id="PS51194">
    <property type="entry name" value="HELICASE_CTER"/>
    <property type="match status" value="1"/>
</dbReference>
<dbReference type="Gene3D" id="3.40.50.300">
    <property type="entry name" value="P-loop containing nucleotide triphosphate hydrolases"/>
    <property type="match status" value="2"/>
</dbReference>
<feature type="domain" description="Helicase C-terminal" evidence="2">
    <location>
        <begin position="1410"/>
        <end position="1548"/>
    </location>
</feature>
<feature type="domain" description="Helicase ATP-binding" evidence="1">
    <location>
        <begin position="1167"/>
        <end position="1342"/>
    </location>
</feature>
<dbReference type="PANTHER" id="PTHR47396:SF1">
    <property type="entry name" value="ATP-DEPENDENT HELICASE IRC3-RELATED"/>
    <property type="match status" value="1"/>
</dbReference>
<dbReference type="Gene3D" id="3.30.565.10">
    <property type="entry name" value="Histidine kinase-like ATPase, C-terminal domain"/>
    <property type="match status" value="1"/>
</dbReference>
<dbReference type="Proteomes" id="UP000515871">
    <property type="component" value="Chromosome"/>
</dbReference>